<comment type="caution">
    <text evidence="2">The sequence shown here is derived from an EMBL/GenBank/DDBJ whole genome shotgun (WGS) entry which is preliminary data.</text>
</comment>
<dbReference type="AlphaFoldDB" id="A0A553NKK6"/>
<keyword evidence="3" id="KW-1185">Reference proteome</keyword>
<sequence>MFQACQLQQTQKTCLCFHHLLKSGHTLQYNSSNPTAYATENITPTNMGTSARVITALCSYFLLCWTATGQPAFQHLPPHPLLLNFWGQRPPAFTKRSQDSSSSRRQKALKRSKPRPRAVVRPGNMPQLSAPQPPFSSVMSDCSWIAFRRFS</sequence>
<feature type="compositionally biased region" description="Basic residues" evidence="1">
    <location>
        <begin position="104"/>
        <end position="118"/>
    </location>
</feature>
<organism evidence="2 3">
    <name type="scientific">Danionella cerebrum</name>
    <dbReference type="NCBI Taxonomy" id="2873325"/>
    <lineage>
        <taxon>Eukaryota</taxon>
        <taxon>Metazoa</taxon>
        <taxon>Chordata</taxon>
        <taxon>Craniata</taxon>
        <taxon>Vertebrata</taxon>
        <taxon>Euteleostomi</taxon>
        <taxon>Actinopterygii</taxon>
        <taxon>Neopterygii</taxon>
        <taxon>Teleostei</taxon>
        <taxon>Ostariophysi</taxon>
        <taxon>Cypriniformes</taxon>
        <taxon>Danionidae</taxon>
        <taxon>Danioninae</taxon>
        <taxon>Danionella</taxon>
    </lineage>
</organism>
<protein>
    <submittedName>
        <fullName evidence="2">Uncharacterized protein</fullName>
    </submittedName>
</protein>
<evidence type="ECO:0000313" key="2">
    <source>
        <dbReference type="EMBL" id="TRY65950.1"/>
    </source>
</evidence>
<name>A0A553NKK6_9TELE</name>
<feature type="compositionally biased region" description="Polar residues" evidence="1">
    <location>
        <begin position="126"/>
        <end position="136"/>
    </location>
</feature>
<reference evidence="2 3" key="1">
    <citation type="journal article" date="2019" name="Sci. Data">
        <title>Hybrid genome assembly and annotation of Danionella translucida.</title>
        <authorList>
            <person name="Kadobianskyi M."/>
            <person name="Schulze L."/>
            <person name="Schuelke M."/>
            <person name="Judkewitz B."/>
        </authorList>
    </citation>
    <scope>NUCLEOTIDE SEQUENCE [LARGE SCALE GENOMIC DNA]</scope>
    <source>
        <strain evidence="2 3">Bolton</strain>
    </source>
</reference>
<dbReference type="Proteomes" id="UP000316079">
    <property type="component" value="Unassembled WGS sequence"/>
</dbReference>
<evidence type="ECO:0000313" key="3">
    <source>
        <dbReference type="Proteomes" id="UP000316079"/>
    </source>
</evidence>
<gene>
    <name evidence="2" type="ORF">DNTS_012354</name>
</gene>
<proteinExistence type="predicted"/>
<dbReference type="EMBL" id="SRMA01026884">
    <property type="protein sequence ID" value="TRY65950.1"/>
    <property type="molecule type" value="Genomic_DNA"/>
</dbReference>
<feature type="region of interest" description="Disordered" evidence="1">
    <location>
        <begin position="93"/>
        <end position="136"/>
    </location>
</feature>
<evidence type="ECO:0000256" key="1">
    <source>
        <dbReference type="SAM" id="MobiDB-lite"/>
    </source>
</evidence>
<accession>A0A553NKK6</accession>